<feature type="domain" description="N-acetyltransferase" evidence="3">
    <location>
        <begin position="1"/>
        <end position="144"/>
    </location>
</feature>
<keyword evidence="2" id="KW-0012">Acyltransferase</keyword>
<dbReference type="InterPro" id="IPR000182">
    <property type="entry name" value="GNAT_dom"/>
</dbReference>
<dbReference type="AlphaFoldDB" id="A0A085GL61"/>
<dbReference type="RefSeq" id="WP_034788345.1">
    <property type="nucleotide sequence ID" value="NZ_JMPJ01000026.1"/>
</dbReference>
<proteinExistence type="predicted"/>
<dbReference type="STRING" id="910964.GEAM_0708"/>
<dbReference type="PANTHER" id="PTHR43877:SF2">
    <property type="entry name" value="AMINOALKYLPHOSPHONATE N-ACETYLTRANSFERASE-RELATED"/>
    <property type="match status" value="1"/>
</dbReference>
<sequence length="144" mass="16115">MLIRDALAADAPIVTQLLADLDYPNDPQDVATRIVSMANNPDSRLLLAEEQGTVVGFISLHFIPQIALAGEFCRISYLCVSDASRGGGIGQKLVDEAERLSIERGCDRMEVHSHNRRIRAHQFYARAEYEESPKYLIKKFPTRA</sequence>
<gene>
    <name evidence="4" type="ORF">GEAM_0708</name>
</gene>
<organism evidence="4 5">
    <name type="scientific">Ewingella americana (strain ATCC 33852 / DSM 4580 / CCUG 14506 / JCM 5911 / LMG 7869 / NCTC 12157 / CDC 1468-78)</name>
    <dbReference type="NCBI Taxonomy" id="910964"/>
    <lineage>
        <taxon>Bacteria</taxon>
        <taxon>Pseudomonadati</taxon>
        <taxon>Pseudomonadota</taxon>
        <taxon>Gammaproteobacteria</taxon>
        <taxon>Enterobacterales</taxon>
        <taxon>Yersiniaceae</taxon>
        <taxon>Ewingella</taxon>
    </lineage>
</organism>
<dbReference type="GeneID" id="78379050"/>
<evidence type="ECO:0000313" key="5">
    <source>
        <dbReference type="Proteomes" id="UP000028640"/>
    </source>
</evidence>
<evidence type="ECO:0000256" key="2">
    <source>
        <dbReference type="ARBA" id="ARBA00023315"/>
    </source>
</evidence>
<dbReference type="CDD" id="cd04301">
    <property type="entry name" value="NAT_SF"/>
    <property type="match status" value="1"/>
</dbReference>
<keyword evidence="5" id="KW-1185">Reference proteome</keyword>
<evidence type="ECO:0000259" key="3">
    <source>
        <dbReference type="PROSITE" id="PS51186"/>
    </source>
</evidence>
<dbReference type="InterPro" id="IPR016181">
    <property type="entry name" value="Acyl_CoA_acyltransferase"/>
</dbReference>
<dbReference type="PANTHER" id="PTHR43877">
    <property type="entry name" value="AMINOALKYLPHOSPHONATE N-ACETYLTRANSFERASE-RELATED-RELATED"/>
    <property type="match status" value="1"/>
</dbReference>
<name>A0A085GL61_EWIA3</name>
<dbReference type="Proteomes" id="UP000028640">
    <property type="component" value="Unassembled WGS sequence"/>
</dbReference>
<dbReference type="Pfam" id="PF00583">
    <property type="entry name" value="Acetyltransf_1"/>
    <property type="match status" value="1"/>
</dbReference>
<dbReference type="SUPFAM" id="SSF55729">
    <property type="entry name" value="Acyl-CoA N-acyltransferases (Nat)"/>
    <property type="match status" value="1"/>
</dbReference>
<protein>
    <submittedName>
        <fullName evidence="4">PhnO family protein</fullName>
    </submittedName>
</protein>
<dbReference type="EMBL" id="JMPJ01000026">
    <property type="protein sequence ID" value="KFC84456.1"/>
    <property type="molecule type" value="Genomic_DNA"/>
</dbReference>
<dbReference type="Gene3D" id="3.40.630.30">
    <property type="match status" value="1"/>
</dbReference>
<dbReference type="GO" id="GO:0016747">
    <property type="term" value="F:acyltransferase activity, transferring groups other than amino-acyl groups"/>
    <property type="evidence" value="ECO:0007669"/>
    <property type="project" value="InterPro"/>
</dbReference>
<accession>A0A085GL61</accession>
<evidence type="ECO:0000313" key="4">
    <source>
        <dbReference type="EMBL" id="KFC84456.1"/>
    </source>
</evidence>
<dbReference type="InterPro" id="IPR050832">
    <property type="entry name" value="Bact_Acetyltransf"/>
</dbReference>
<dbReference type="eggNOG" id="COG0456">
    <property type="taxonomic scope" value="Bacteria"/>
</dbReference>
<dbReference type="OrthoDB" id="9797826at2"/>
<reference evidence="4 5" key="1">
    <citation type="submission" date="2014-05" db="EMBL/GenBank/DDBJ databases">
        <title>ATOL: Assembling a taxonomically balanced genome-scale reconstruction of the evolutionary history of the Enterobacteriaceae.</title>
        <authorList>
            <person name="Plunkett G.III."/>
            <person name="Neeno-Eckwall E.C."/>
            <person name="Glasner J.D."/>
            <person name="Perna N.T."/>
        </authorList>
    </citation>
    <scope>NUCLEOTIDE SEQUENCE [LARGE SCALE GENOMIC DNA]</scope>
    <source>
        <strain evidence="4 5">ATCC 33852</strain>
    </source>
</reference>
<comment type="caution">
    <text evidence="4">The sequence shown here is derived from an EMBL/GenBank/DDBJ whole genome shotgun (WGS) entry which is preliminary data.</text>
</comment>
<keyword evidence="1" id="KW-0808">Transferase</keyword>
<dbReference type="PROSITE" id="PS51186">
    <property type="entry name" value="GNAT"/>
    <property type="match status" value="1"/>
</dbReference>
<evidence type="ECO:0000256" key="1">
    <source>
        <dbReference type="ARBA" id="ARBA00022679"/>
    </source>
</evidence>